<accession>A0A9P0NSE1</accession>
<keyword evidence="4" id="KW-1185">Reference proteome</keyword>
<dbReference type="EMBL" id="CAKOFQ010008670">
    <property type="protein sequence ID" value="CAH2015364.1"/>
    <property type="molecule type" value="Genomic_DNA"/>
</dbReference>
<evidence type="ECO:0000313" key="4">
    <source>
        <dbReference type="Proteomes" id="UP001152888"/>
    </source>
</evidence>
<dbReference type="CDD" id="cd02440">
    <property type="entry name" value="AdoMet_MTases"/>
    <property type="match status" value="1"/>
</dbReference>
<dbReference type="Pfam" id="PF08241">
    <property type="entry name" value="Methyltransf_11"/>
    <property type="match status" value="1"/>
</dbReference>
<dbReference type="AlphaFoldDB" id="A0A9P0NSE1"/>
<organism evidence="2 4">
    <name type="scientific">Acanthoscelides obtectus</name>
    <name type="common">Bean weevil</name>
    <name type="synonym">Bruchus obtectus</name>
    <dbReference type="NCBI Taxonomy" id="200917"/>
    <lineage>
        <taxon>Eukaryota</taxon>
        <taxon>Metazoa</taxon>
        <taxon>Ecdysozoa</taxon>
        <taxon>Arthropoda</taxon>
        <taxon>Hexapoda</taxon>
        <taxon>Insecta</taxon>
        <taxon>Pterygota</taxon>
        <taxon>Neoptera</taxon>
        <taxon>Endopterygota</taxon>
        <taxon>Coleoptera</taxon>
        <taxon>Polyphaga</taxon>
        <taxon>Cucujiformia</taxon>
        <taxon>Chrysomeloidea</taxon>
        <taxon>Chrysomelidae</taxon>
        <taxon>Bruchinae</taxon>
        <taxon>Bruchini</taxon>
        <taxon>Acanthoscelides</taxon>
    </lineage>
</organism>
<comment type="caution">
    <text evidence="2">The sequence shown here is derived from an EMBL/GenBank/DDBJ whole genome shotgun (WGS) entry which is preliminary data.</text>
</comment>
<protein>
    <recommendedName>
        <fullName evidence="1">Methyltransferase type 11 domain-containing protein</fullName>
    </recommendedName>
</protein>
<reference evidence="2" key="1">
    <citation type="submission" date="2022-03" db="EMBL/GenBank/DDBJ databases">
        <authorList>
            <person name="Sayadi A."/>
        </authorList>
    </citation>
    <scope>NUCLEOTIDE SEQUENCE</scope>
</reference>
<dbReference type="Gene3D" id="3.40.50.150">
    <property type="entry name" value="Vaccinia Virus protein VP39"/>
    <property type="match status" value="1"/>
</dbReference>
<name>A0A9P0NSE1_ACAOB</name>
<dbReference type="GO" id="GO:0008757">
    <property type="term" value="F:S-adenosylmethionine-dependent methyltransferase activity"/>
    <property type="evidence" value="ECO:0007669"/>
    <property type="project" value="InterPro"/>
</dbReference>
<dbReference type="SUPFAM" id="SSF53335">
    <property type="entry name" value="S-adenosyl-L-methionine-dependent methyltransferases"/>
    <property type="match status" value="1"/>
</dbReference>
<dbReference type="InterPro" id="IPR013216">
    <property type="entry name" value="Methyltransf_11"/>
</dbReference>
<evidence type="ECO:0000259" key="1">
    <source>
        <dbReference type="Pfam" id="PF08241"/>
    </source>
</evidence>
<sequence length="284" mass="33223">MDQPFLYSRYSDLQRADNLFVLEEYLRLLRWDSSPGVGRGGPYAVLDIGVGDGRFAVEVLVPRLPGKCERFVGVDSSEVMVKFANQHYKSRHMEFVQLDIASDTVDPSLERSFDHVFSFYTLHWVRRQRQAFQNIYKLLKPGGDALLAFLATNPIYDIHQIMASNEKWKHYMKTDYIAPYHKKKHPEKQLERILKQVGFTKYMCRLENRSHQFHGVDVLRKSIKAVNPIVSNLSEPEAKEYMDDFMKEIVELPTVKIEKINNNPETITINYKLFIVYALRPDEE</sequence>
<evidence type="ECO:0000313" key="3">
    <source>
        <dbReference type="EMBL" id="CAH2015364.1"/>
    </source>
</evidence>
<dbReference type="EMBL" id="CAKOFQ010006668">
    <property type="protein sequence ID" value="CAH1957087.1"/>
    <property type="molecule type" value="Genomic_DNA"/>
</dbReference>
<dbReference type="Proteomes" id="UP001152888">
    <property type="component" value="Unassembled WGS sequence"/>
</dbReference>
<proteinExistence type="predicted"/>
<gene>
    <name evidence="2" type="ORF">ACAOBT_LOCUS1885</name>
    <name evidence="3" type="ORF">ACAOBT_LOCUS34709</name>
</gene>
<dbReference type="PANTHER" id="PTHR43861">
    <property type="entry name" value="TRANS-ACONITATE 2-METHYLTRANSFERASE-RELATED"/>
    <property type="match status" value="1"/>
</dbReference>
<dbReference type="InterPro" id="IPR029063">
    <property type="entry name" value="SAM-dependent_MTases_sf"/>
</dbReference>
<dbReference type="PANTHER" id="PTHR43861:SF1">
    <property type="entry name" value="TRANS-ACONITATE 2-METHYLTRANSFERASE"/>
    <property type="match status" value="1"/>
</dbReference>
<feature type="domain" description="Methyltransferase type 11" evidence="1">
    <location>
        <begin position="46"/>
        <end position="145"/>
    </location>
</feature>
<evidence type="ECO:0000313" key="2">
    <source>
        <dbReference type="EMBL" id="CAH1957087.1"/>
    </source>
</evidence>
<dbReference type="OrthoDB" id="66144at2759"/>